<proteinExistence type="predicted"/>
<keyword evidence="2" id="KW-1185">Reference proteome</keyword>
<protein>
    <submittedName>
        <fullName evidence="1">Uncharacterized protein</fullName>
    </submittedName>
</protein>
<gene>
    <name evidence="1" type="ORF">NUW58_g4636</name>
</gene>
<accession>A0ACC1P5I6</accession>
<comment type="caution">
    <text evidence="1">The sequence shown here is derived from an EMBL/GenBank/DDBJ whole genome shotgun (WGS) entry which is preliminary data.</text>
</comment>
<evidence type="ECO:0000313" key="1">
    <source>
        <dbReference type="EMBL" id="KAJ2987203.1"/>
    </source>
</evidence>
<dbReference type="Proteomes" id="UP001143856">
    <property type="component" value="Unassembled WGS sequence"/>
</dbReference>
<name>A0ACC1P5I6_9PEZI</name>
<dbReference type="EMBL" id="JAPDGR010000829">
    <property type="protein sequence ID" value="KAJ2987203.1"/>
    <property type="molecule type" value="Genomic_DNA"/>
</dbReference>
<reference evidence="1" key="1">
    <citation type="submission" date="2022-10" db="EMBL/GenBank/DDBJ databases">
        <title>Genome Sequence of Xylaria curta.</title>
        <authorList>
            <person name="Buettner E."/>
        </authorList>
    </citation>
    <scope>NUCLEOTIDE SEQUENCE</scope>
    <source>
        <strain evidence="1">Babe10</strain>
    </source>
</reference>
<sequence length="294" mass="33735">MNYYLDPSKGGAETCTVGTVGVLRRKFDTHAIQVNNLRGRENEFNIHTHAFQPCTWEPSTVSLDSDEIKKLIYPEAEEFVKKITKATRVHCISHLIRRNTVEANIEALKKREADVGRDNISDKEVLGNTFPGRYAHIDQSGQGARTLLRDNLPDEAEELTKTRWGTVNLWRPIRTIRRDPLGVCDGRTVDDEDLVPIDLNLPPKNTNSGYEDASRGNGFQTLEVRTNPKHKWYYLSEMQPDEALVFKCYDTKDSSKSRCCHASFQHPQIVDDTPRESMEMRFFVFYENEPLEGL</sequence>
<evidence type="ECO:0000313" key="2">
    <source>
        <dbReference type="Proteomes" id="UP001143856"/>
    </source>
</evidence>
<organism evidence="1 2">
    <name type="scientific">Xylaria curta</name>
    <dbReference type="NCBI Taxonomy" id="42375"/>
    <lineage>
        <taxon>Eukaryota</taxon>
        <taxon>Fungi</taxon>
        <taxon>Dikarya</taxon>
        <taxon>Ascomycota</taxon>
        <taxon>Pezizomycotina</taxon>
        <taxon>Sordariomycetes</taxon>
        <taxon>Xylariomycetidae</taxon>
        <taxon>Xylariales</taxon>
        <taxon>Xylariaceae</taxon>
        <taxon>Xylaria</taxon>
    </lineage>
</organism>